<comment type="subcellular location">
    <subcellularLocation>
        <location evidence="3">Membrane</location>
        <topology evidence="3">Multi-pass membrane protein</topology>
    </subcellularLocation>
    <subcellularLocation>
        <location evidence="2">Plastid</location>
        <location evidence="2">Chloroplast envelope</location>
    </subcellularLocation>
</comment>
<feature type="transmembrane region" description="Helical" evidence="8">
    <location>
        <begin position="221"/>
        <end position="240"/>
    </location>
</feature>
<dbReference type="InterPro" id="IPR038770">
    <property type="entry name" value="Na+/solute_symporter_sf"/>
</dbReference>
<evidence type="ECO:0000256" key="8">
    <source>
        <dbReference type="SAM" id="Phobius"/>
    </source>
</evidence>
<evidence type="ECO:0000256" key="1">
    <source>
        <dbReference type="ARBA" id="ARBA00003198"/>
    </source>
</evidence>
<feature type="transmembrane region" description="Helical" evidence="8">
    <location>
        <begin position="133"/>
        <end position="152"/>
    </location>
</feature>
<evidence type="ECO:0000256" key="2">
    <source>
        <dbReference type="ARBA" id="ARBA00004119"/>
    </source>
</evidence>
<reference evidence="9 10" key="1">
    <citation type="submission" date="2023-10" db="EMBL/GenBank/DDBJ databases">
        <title>Chromosome-scale genome assembly provides insights into flower coloration mechanisms of Canna indica.</title>
        <authorList>
            <person name="Li C."/>
        </authorList>
    </citation>
    <scope>NUCLEOTIDE SEQUENCE [LARGE SCALE GENOMIC DNA]</scope>
    <source>
        <tissue evidence="9">Flower</tissue>
    </source>
</reference>
<comment type="similarity">
    <text evidence="4">Belongs to the bile acid:sodium symporter (BASS) (TC 2.A.28) family.</text>
</comment>
<dbReference type="GO" id="GO:0016020">
    <property type="term" value="C:membrane"/>
    <property type="evidence" value="ECO:0007669"/>
    <property type="project" value="UniProtKB-SubCell"/>
</dbReference>
<evidence type="ECO:0000256" key="5">
    <source>
        <dbReference type="ARBA" id="ARBA00022692"/>
    </source>
</evidence>
<feature type="transmembrane region" description="Helical" evidence="8">
    <location>
        <begin position="164"/>
        <end position="186"/>
    </location>
</feature>
<dbReference type="Pfam" id="PF01758">
    <property type="entry name" value="SBF"/>
    <property type="match status" value="1"/>
</dbReference>
<feature type="transmembrane region" description="Helical" evidence="8">
    <location>
        <begin position="103"/>
        <end position="121"/>
    </location>
</feature>
<evidence type="ECO:0000256" key="3">
    <source>
        <dbReference type="ARBA" id="ARBA00004141"/>
    </source>
</evidence>
<feature type="transmembrane region" description="Helical" evidence="8">
    <location>
        <begin position="290"/>
        <end position="313"/>
    </location>
</feature>
<dbReference type="Gene3D" id="1.20.1530.20">
    <property type="match status" value="1"/>
</dbReference>
<organism evidence="9 10">
    <name type="scientific">Canna indica</name>
    <name type="common">Indian-shot</name>
    <dbReference type="NCBI Taxonomy" id="4628"/>
    <lineage>
        <taxon>Eukaryota</taxon>
        <taxon>Viridiplantae</taxon>
        <taxon>Streptophyta</taxon>
        <taxon>Embryophyta</taxon>
        <taxon>Tracheophyta</taxon>
        <taxon>Spermatophyta</taxon>
        <taxon>Magnoliopsida</taxon>
        <taxon>Liliopsida</taxon>
        <taxon>Zingiberales</taxon>
        <taxon>Cannaceae</taxon>
        <taxon>Canna</taxon>
    </lineage>
</organism>
<dbReference type="GO" id="GO:0009941">
    <property type="term" value="C:chloroplast envelope"/>
    <property type="evidence" value="ECO:0007669"/>
    <property type="project" value="UniProtKB-SubCell"/>
</dbReference>
<evidence type="ECO:0000256" key="7">
    <source>
        <dbReference type="ARBA" id="ARBA00023136"/>
    </source>
</evidence>
<keyword evidence="7 8" id="KW-0472">Membrane</keyword>
<accession>A0AAQ3L3Z6</accession>
<name>A0AAQ3L3Z6_9LILI</name>
<dbReference type="Proteomes" id="UP001327560">
    <property type="component" value="Chromosome 8"/>
</dbReference>
<protein>
    <submittedName>
        <fullName evidence="9">Uncharacterized protein</fullName>
    </submittedName>
</protein>
<feature type="transmembrane region" description="Helical" evidence="8">
    <location>
        <begin position="375"/>
        <end position="398"/>
    </location>
</feature>
<feature type="transmembrane region" description="Helical" evidence="8">
    <location>
        <begin position="319"/>
        <end position="338"/>
    </location>
</feature>
<dbReference type="InterPro" id="IPR004710">
    <property type="entry name" value="Bilac:Na_transpt"/>
</dbReference>
<dbReference type="AlphaFoldDB" id="A0AAQ3L3Z6"/>
<dbReference type="PANTHER" id="PTHR10361:SF28">
    <property type="entry name" value="P3 PROTEIN-RELATED"/>
    <property type="match status" value="1"/>
</dbReference>
<proteinExistence type="inferred from homology"/>
<evidence type="ECO:0000256" key="6">
    <source>
        <dbReference type="ARBA" id="ARBA00022989"/>
    </source>
</evidence>
<dbReference type="PANTHER" id="PTHR10361">
    <property type="entry name" value="SODIUM-BILE ACID COTRANSPORTER"/>
    <property type="match status" value="1"/>
</dbReference>
<keyword evidence="10" id="KW-1185">Reference proteome</keyword>
<evidence type="ECO:0000256" key="4">
    <source>
        <dbReference type="ARBA" id="ARBA00006528"/>
    </source>
</evidence>
<evidence type="ECO:0000313" key="9">
    <source>
        <dbReference type="EMBL" id="WOL18113.1"/>
    </source>
</evidence>
<sequence length="409" mass="43820">MITLHRPQSAYLQRTIRSFCPRPFLDPSRRRRVPPPTLSKLLVVYDRCEEASTRKTLTSKAANRPLHPLFAAASDPPAAGDSGSEDGVRKCGLRGTIVQVGEALSMAFPLWVGLAFVLALWRPSSFLWAHRNWQIFGLTITMLGMGMTLTLQDLRGALLMPRELATGFVLQYTVMPLSGLFVSKLLNLPPHYASGLILVACCPGGTASNVITYLARGNVSLSVLMTAASTFAAMIMTPFLTAKLAGQFVAVDPIGLLKSTVQVVLAPVVLGTLLNQYCNSLVEFVSPLMPLIAVGSVTMLCGSAIAPNATAILGSGMQVLLSVCCLHASGFLFGYALSRMLGIDVSSSRTISIEVGMQNSVLGIVLATQHFGDPLTVVPCAVSSFCHLVYGSILAGVWRWMDAKTEMKD</sequence>
<keyword evidence="5 8" id="KW-0812">Transmembrane</keyword>
<keyword evidence="6 8" id="KW-1133">Transmembrane helix</keyword>
<gene>
    <name evidence="9" type="ORF">Cni_G26906</name>
</gene>
<comment type="function">
    <text evidence="1">May function as sodium-coupled metabolite transporter across the chloroplast envelope.</text>
</comment>
<dbReference type="InterPro" id="IPR002657">
    <property type="entry name" value="BilAc:Na_symport/Acr3"/>
</dbReference>
<feature type="transmembrane region" description="Helical" evidence="8">
    <location>
        <begin position="192"/>
        <end position="214"/>
    </location>
</feature>
<evidence type="ECO:0000313" key="10">
    <source>
        <dbReference type="Proteomes" id="UP001327560"/>
    </source>
</evidence>
<dbReference type="EMBL" id="CP136897">
    <property type="protein sequence ID" value="WOL18113.1"/>
    <property type="molecule type" value="Genomic_DNA"/>
</dbReference>